<keyword evidence="2" id="KW-1185">Reference proteome</keyword>
<organism evidence="1 2">
    <name type="scientific">Chitinophaga fulva</name>
    <dbReference type="NCBI Taxonomy" id="2728842"/>
    <lineage>
        <taxon>Bacteria</taxon>
        <taxon>Pseudomonadati</taxon>
        <taxon>Bacteroidota</taxon>
        <taxon>Chitinophagia</taxon>
        <taxon>Chitinophagales</taxon>
        <taxon>Chitinophagaceae</taxon>
        <taxon>Chitinophaga</taxon>
    </lineage>
</organism>
<reference evidence="1 2" key="1">
    <citation type="submission" date="2020-04" db="EMBL/GenBank/DDBJ databases">
        <title>Chitinophaga sp. G-6-1-13 sp. nov., isolated from soil.</title>
        <authorList>
            <person name="Dahal R.H."/>
            <person name="Chaudhary D.K."/>
        </authorList>
    </citation>
    <scope>NUCLEOTIDE SEQUENCE [LARGE SCALE GENOMIC DNA]</scope>
    <source>
        <strain evidence="1 2">G-6-1-13</strain>
    </source>
</reference>
<dbReference type="Proteomes" id="UP000583266">
    <property type="component" value="Unassembled WGS sequence"/>
</dbReference>
<dbReference type="EMBL" id="JABBGC010000003">
    <property type="protein sequence ID" value="NML40427.1"/>
    <property type="molecule type" value="Genomic_DNA"/>
</dbReference>
<proteinExistence type="predicted"/>
<dbReference type="InterPro" id="IPR029060">
    <property type="entry name" value="PIN-like_dom_sf"/>
</dbReference>
<evidence type="ECO:0000313" key="1">
    <source>
        <dbReference type="EMBL" id="NML40427.1"/>
    </source>
</evidence>
<dbReference type="AlphaFoldDB" id="A0A848GR22"/>
<dbReference type="RefSeq" id="WP_169227528.1">
    <property type="nucleotide sequence ID" value="NZ_JABBGC010000003.1"/>
</dbReference>
<gene>
    <name evidence="1" type="ORF">HHL17_24735</name>
</gene>
<protein>
    <submittedName>
        <fullName evidence="1">Type II toxin-antitoxin system VapC family toxin</fullName>
    </submittedName>
</protein>
<evidence type="ECO:0000313" key="2">
    <source>
        <dbReference type="Proteomes" id="UP000583266"/>
    </source>
</evidence>
<sequence>MLVYTDTSVIGGCFDKEFKEPSLALFDEFKTGTKKLLLSDLVKMELGAANEQVNAKVNEVPARFKVEIKHTLKAGTLAAAYISQGAISDKCYNDALHIALATVHQADVLASWNFKHIVNLDRIKLYNFVNLQLGYRSLKIKTPSAILKTIQP</sequence>
<accession>A0A848GR22</accession>
<dbReference type="SUPFAM" id="SSF88723">
    <property type="entry name" value="PIN domain-like"/>
    <property type="match status" value="1"/>
</dbReference>
<name>A0A848GR22_9BACT</name>
<comment type="caution">
    <text evidence="1">The sequence shown here is derived from an EMBL/GenBank/DDBJ whole genome shotgun (WGS) entry which is preliminary data.</text>
</comment>